<dbReference type="PANTHER" id="PTHR13062:SF9">
    <property type="entry name" value="MICROBIAL COLLAGENASE"/>
    <property type="match status" value="1"/>
</dbReference>
<feature type="domain" description="PKD" evidence="17">
    <location>
        <begin position="553"/>
        <end position="633"/>
    </location>
</feature>
<dbReference type="GO" id="GO:0005576">
    <property type="term" value="C:extracellular region"/>
    <property type="evidence" value="ECO:0007669"/>
    <property type="project" value="UniProtKB-SubCell"/>
</dbReference>
<dbReference type="SMART" id="SM00089">
    <property type="entry name" value="PKD"/>
    <property type="match status" value="1"/>
</dbReference>
<dbReference type="Pfam" id="PF18911">
    <property type="entry name" value="PKD_4"/>
    <property type="match status" value="1"/>
</dbReference>
<comment type="cofactor">
    <cofactor evidence="2">
        <name>Ca(2+)</name>
        <dbReference type="ChEBI" id="CHEBI:29108"/>
    </cofactor>
</comment>
<keyword evidence="19" id="KW-1185">Reference proteome</keyword>
<organism evidence="18 19">
    <name type="scientific">Actinokineospora fastidiosa</name>
    <dbReference type="NCBI Taxonomy" id="1816"/>
    <lineage>
        <taxon>Bacteria</taxon>
        <taxon>Bacillati</taxon>
        <taxon>Actinomycetota</taxon>
        <taxon>Actinomycetes</taxon>
        <taxon>Pseudonocardiales</taxon>
        <taxon>Pseudonocardiaceae</taxon>
        <taxon>Actinokineospora</taxon>
    </lineage>
</organism>
<evidence type="ECO:0000256" key="1">
    <source>
        <dbReference type="ARBA" id="ARBA00000424"/>
    </source>
</evidence>
<keyword evidence="9" id="KW-0732">Signal</keyword>
<evidence type="ECO:0000256" key="6">
    <source>
        <dbReference type="ARBA" id="ARBA00022525"/>
    </source>
</evidence>
<evidence type="ECO:0000256" key="10">
    <source>
        <dbReference type="ARBA" id="ARBA00022801"/>
    </source>
</evidence>
<keyword evidence="13" id="KW-0843">Virulence</keyword>
<keyword evidence="7 18" id="KW-0645">Protease</keyword>
<dbReference type="InterPro" id="IPR002169">
    <property type="entry name" value="Peptidase_M9A/M9B"/>
</dbReference>
<evidence type="ECO:0000313" key="19">
    <source>
        <dbReference type="Proteomes" id="UP000660680"/>
    </source>
</evidence>
<dbReference type="Gene3D" id="2.60.40.10">
    <property type="entry name" value="Immunoglobulins"/>
    <property type="match status" value="1"/>
</dbReference>
<dbReference type="Gene3D" id="2.60.120.380">
    <property type="match status" value="1"/>
</dbReference>
<dbReference type="AlphaFoldDB" id="A0A918GQY9"/>
<dbReference type="PRINTS" id="PR00931">
    <property type="entry name" value="MICOLLPTASE"/>
</dbReference>
<dbReference type="Pfam" id="PF08453">
    <property type="entry name" value="Peptidase_M9_N"/>
    <property type="match status" value="1"/>
</dbReference>
<keyword evidence="12" id="KW-0106">Calcium</keyword>
<reference evidence="18" key="1">
    <citation type="journal article" date="2014" name="Int. J. Syst. Evol. Microbiol.">
        <title>Complete genome sequence of Corynebacterium casei LMG S-19264T (=DSM 44701T), isolated from a smear-ripened cheese.</title>
        <authorList>
            <consortium name="US DOE Joint Genome Institute (JGI-PGF)"/>
            <person name="Walter F."/>
            <person name="Albersmeier A."/>
            <person name="Kalinowski J."/>
            <person name="Ruckert C."/>
        </authorList>
    </citation>
    <scope>NUCLEOTIDE SEQUENCE</scope>
    <source>
        <strain evidence="18">JCM 3276</strain>
    </source>
</reference>
<dbReference type="Pfam" id="PF04151">
    <property type="entry name" value="PPC"/>
    <property type="match status" value="1"/>
</dbReference>
<name>A0A918GQY9_9PSEU</name>
<dbReference type="PANTHER" id="PTHR13062">
    <property type="entry name" value="COLLAGENASE"/>
    <property type="match status" value="1"/>
</dbReference>
<evidence type="ECO:0000256" key="5">
    <source>
        <dbReference type="ARBA" id="ARBA00012653"/>
    </source>
</evidence>
<dbReference type="Pfam" id="PF01752">
    <property type="entry name" value="Peptidase_M9"/>
    <property type="match status" value="1"/>
</dbReference>
<evidence type="ECO:0000256" key="9">
    <source>
        <dbReference type="ARBA" id="ARBA00022729"/>
    </source>
</evidence>
<dbReference type="Proteomes" id="UP000660680">
    <property type="component" value="Unassembled WGS sequence"/>
</dbReference>
<dbReference type="GO" id="GO:0006508">
    <property type="term" value="P:proteolysis"/>
    <property type="evidence" value="ECO:0007669"/>
    <property type="project" value="UniProtKB-KW"/>
</dbReference>
<keyword evidence="14" id="KW-0482">Metalloprotease</keyword>
<evidence type="ECO:0000313" key="18">
    <source>
        <dbReference type="EMBL" id="GGS53931.1"/>
    </source>
</evidence>
<proteinExistence type="predicted"/>
<evidence type="ECO:0000256" key="13">
    <source>
        <dbReference type="ARBA" id="ARBA00023026"/>
    </source>
</evidence>
<evidence type="ECO:0000256" key="16">
    <source>
        <dbReference type="PIRSR" id="PIRSR602169-1"/>
    </source>
</evidence>
<evidence type="ECO:0000259" key="17">
    <source>
        <dbReference type="PROSITE" id="PS50093"/>
    </source>
</evidence>
<dbReference type="InterPro" id="IPR035986">
    <property type="entry name" value="PKD_dom_sf"/>
</dbReference>
<dbReference type="InterPro" id="IPR022409">
    <property type="entry name" value="PKD/Chitinase_dom"/>
</dbReference>
<dbReference type="SUPFAM" id="SSF49299">
    <property type="entry name" value="PKD domain"/>
    <property type="match status" value="1"/>
</dbReference>
<keyword evidence="8" id="KW-0479">Metal-binding</keyword>
<evidence type="ECO:0000256" key="4">
    <source>
        <dbReference type="ARBA" id="ARBA00004613"/>
    </source>
</evidence>
<sequence>MNGAKTAATCNVSDFTSRTGWALVDQIRASTTECVNTLFSLTGSDAYHAFRETQMTSVAYGLRDNGTSYPGNNSTGTAQLALYLRAGYYVQWYNPTDVGQYGPTLRAAIQSGLDAFFNNPNAFAVSDANGETLSEAVTLIDSSEQNARYLYVVKRLLTSYNSTYDSSWWMLNAVNNVYTVLFRGHQVPEFVSTVRADPSITDTLYNFASRHLNLLSGERSYLTSNAGRELGRFLQHTSLHSKVRPYAKGLLDMSSIRGSTAALWVGVAEMTDAYDKANCTYYGTCDLQRRLAAEVLPINHSCSTSLRIRAQQMTSTELSQTCTSLLEQDAYFHRVANDPGPVSGDRNTSLEVVVYDSSTDYQTYAGVMWGIDTNNGGMYLEGDPSASGNQARFIAYEAEWLRPTFAIWNLNHEYTHYLDGRFDMHGDFTSNVSTPTIWWIEGFAEYISYSYRNVTYDAAITEAGKRTYALSTLFDTTYSHDTTRIYRWGYLAVRYMLQSHRADMDAVLGYYRSGNWSAARTFLKNTIGNRYDSDWYNWLSACAAGSCGGGGGGNQAPAADFATSVNGLTVSFTDRSRDPDGTIAARRWDFGDGTISTATNPTKSFATAGTYQVTLAVTDNQGARATATRSITVGNSTLPECTMTDTRALGKDCSRSNRGTSAGQYDYLYLYVPAGATDLRITSTGGTGDCDLYYNPTGWATTSAYTQRSTGTGNTETVTIATPPTGHNYVSLHGKTAGCAGVTVAATFVAGQRGTPAI</sequence>
<dbReference type="CDD" id="cd00146">
    <property type="entry name" value="PKD"/>
    <property type="match status" value="1"/>
</dbReference>
<evidence type="ECO:0000256" key="12">
    <source>
        <dbReference type="ARBA" id="ARBA00022837"/>
    </source>
</evidence>
<evidence type="ECO:0000256" key="7">
    <source>
        <dbReference type="ARBA" id="ARBA00022670"/>
    </source>
</evidence>
<keyword evidence="10" id="KW-0378">Hydrolase</keyword>
<evidence type="ECO:0000256" key="3">
    <source>
        <dbReference type="ARBA" id="ARBA00001947"/>
    </source>
</evidence>
<comment type="catalytic activity">
    <reaction evidence="1">
        <text>Digestion of native collagen in the triple helical region at Xaa-|-Gly bonds. With synthetic peptides, a preference is shown for Gly at P3 and P1', Pro and Ala at P2 and P2', and hydroxyproline, Ala or Arg at P3'.</text>
        <dbReference type="EC" id="3.4.24.3"/>
    </reaction>
</comment>
<dbReference type="EMBL" id="BMRB01000007">
    <property type="protein sequence ID" value="GGS53931.1"/>
    <property type="molecule type" value="Genomic_DNA"/>
</dbReference>
<evidence type="ECO:0000256" key="11">
    <source>
        <dbReference type="ARBA" id="ARBA00022833"/>
    </source>
</evidence>
<keyword evidence="6" id="KW-0964">Secreted</keyword>
<reference evidence="18" key="2">
    <citation type="submission" date="2020-09" db="EMBL/GenBank/DDBJ databases">
        <authorList>
            <person name="Sun Q."/>
            <person name="Ohkuma M."/>
        </authorList>
    </citation>
    <scope>NUCLEOTIDE SEQUENCE</scope>
    <source>
        <strain evidence="18">JCM 3276</strain>
    </source>
</reference>
<comment type="caution">
    <text evidence="18">The sequence shown here is derived from an EMBL/GenBank/DDBJ whole genome shotgun (WGS) entry which is preliminary data.</text>
</comment>
<dbReference type="InterPro" id="IPR007280">
    <property type="entry name" value="Peptidase_C_arc/bac"/>
</dbReference>
<evidence type="ECO:0000256" key="15">
    <source>
        <dbReference type="ARBA" id="ARBA00023145"/>
    </source>
</evidence>
<accession>A0A918GQY9</accession>
<dbReference type="InterPro" id="IPR013783">
    <property type="entry name" value="Ig-like_fold"/>
</dbReference>
<keyword evidence="15" id="KW-0865">Zymogen</keyword>
<dbReference type="GO" id="GO:0004222">
    <property type="term" value="F:metalloendopeptidase activity"/>
    <property type="evidence" value="ECO:0007669"/>
    <property type="project" value="UniProtKB-EC"/>
</dbReference>
<feature type="active site" evidence="16">
    <location>
        <position position="413"/>
    </location>
</feature>
<comment type="subcellular location">
    <subcellularLocation>
        <location evidence="4">Secreted</location>
    </subcellularLocation>
</comment>
<dbReference type="EC" id="3.4.24.3" evidence="5"/>
<dbReference type="PROSITE" id="PS50093">
    <property type="entry name" value="PKD"/>
    <property type="match status" value="1"/>
</dbReference>
<dbReference type="InterPro" id="IPR013661">
    <property type="entry name" value="Peptidase_M9_N_dom"/>
</dbReference>
<protein>
    <recommendedName>
        <fullName evidence="5">microbial collagenase</fullName>
        <ecNumber evidence="5">3.4.24.3</ecNumber>
    </recommendedName>
</protein>
<evidence type="ECO:0000256" key="2">
    <source>
        <dbReference type="ARBA" id="ARBA00001913"/>
    </source>
</evidence>
<evidence type="ECO:0000256" key="8">
    <source>
        <dbReference type="ARBA" id="ARBA00022723"/>
    </source>
</evidence>
<dbReference type="GO" id="GO:0005975">
    <property type="term" value="P:carbohydrate metabolic process"/>
    <property type="evidence" value="ECO:0007669"/>
    <property type="project" value="UniProtKB-ARBA"/>
</dbReference>
<dbReference type="Gene3D" id="1.10.390.20">
    <property type="match status" value="1"/>
</dbReference>
<dbReference type="InterPro" id="IPR000601">
    <property type="entry name" value="PKD_dom"/>
</dbReference>
<evidence type="ECO:0000256" key="14">
    <source>
        <dbReference type="ARBA" id="ARBA00023049"/>
    </source>
</evidence>
<dbReference type="Gene3D" id="3.40.30.160">
    <property type="entry name" value="Collagenase ColT, N-terminal domain"/>
    <property type="match status" value="1"/>
</dbReference>
<keyword evidence="11" id="KW-0862">Zinc</keyword>
<comment type="cofactor">
    <cofactor evidence="3">
        <name>Zn(2+)</name>
        <dbReference type="ChEBI" id="CHEBI:29105"/>
    </cofactor>
</comment>
<dbReference type="GO" id="GO:0008270">
    <property type="term" value="F:zinc ion binding"/>
    <property type="evidence" value="ECO:0007669"/>
    <property type="project" value="InterPro"/>
</dbReference>
<gene>
    <name evidence="18" type="ORF">GCM10010171_56300</name>
</gene>